<gene>
    <name evidence="1" type="ORF">B5G22_08270</name>
</gene>
<dbReference type="RefSeq" id="WP_087215630.1">
    <property type="nucleotide sequence ID" value="NZ_NFHN01000035.1"/>
</dbReference>
<organism evidence="1 2">
    <name type="scientific">Limosilactobacillus reuteri</name>
    <name type="common">Lactobacillus reuteri</name>
    <dbReference type="NCBI Taxonomy" id="1598"/>
    <lineage>
        <taxon>Bacteria</taxon>
        <taxon>Bacillati</taxon>
        <taxon>Bacillota</taxon>
        <taxon>Bacilli</taxon>
        <taxon>Lactobacillales</taxon>
        <taxon>Lactobacillaceae</taxon>
        <taxon>Limosilactobacillus</taxon>
    </lineage>
</organism>
<sequence>MTKYQKTVRGRNPLLGNSLISLGPHGGINYEFKGTKDSYGLHKKRTYKVYSSNNRDEWQKYNQTIEERKRKKEIEAKLRSYKHYVKKLVLRESIIYGQRS</sequence>
<comment type="caution">
    <text evidence="1">The sequence shown here is derived from an EMBL/GenBank/DDBJ whole genome shotgun (WGS) entry which is preliminary data.</text>
</comment>
<evidence type="ECO:0000313" key="1">
    <source>
        <dbReference type="EMBL" id="OUN46066.1"/>
    </source>
</evidence>
<reference evidence="2" key="1">
    <citation type="submission" date="2017-04" db="EMBL/GenBank/DDBJ databases">
        <title>Function of individual gut microbiota members based on whole genome sequencing of pure cultures obtained from chicken caecum.</title>
        <authorList>
            <person name="Medvecky M."/>
            <person name="Cejkova D."/>
            <person name="Polansky O."/>
            <person name="Karasova D."/>
            <person name="Kubasova T."/>
            <person name="Cizek A."/>
            <person name="Rychlik I."/>
        </authorList>
    </citation>
    <scope>NUCLEOTIDE SEQUENCE [LARGE SCALE GENOMIC DNA]</scope>
    <source>
        <strain evidence="2">An71</strain>
    </source>
</reference>
<evidence type="ECO:0000313" key="2">
    <source>
        <dbReference type="Proteomes" id="UP000195868"/>
    </source>
</evidence>
<accession>A0A1Y4P5T1</accession>
<name>A0A1Y4P5T1_LIMRT</name>
<dbReference type="EMBL" id="NFHN01000035">
    <property type="protein sequence ID" value="OUN46066.1"/>
    <property type="molecule type" value="Genomic_DNA"/>
</dbReference>
<protein>
    <submittedName>
        <fullName evidence="1">Uncharacterized protein</fullName>
    </submittedName>
</protein>
<dbReference type="Proteomes" id="UP000195868">
    <property type="component" value="Unassembled WGS sequence"/>
</dbReference>
<proteinExistence type="predicted"/>
<dbReference type="AlphaFoldDB" id="A0A1Y4P5T1"/>